<dbReference type="Proteomes" id="UP000761380">
    <property type="component" value="Unassembled WGS sequence"/>
</dbReference>
<comment type="caution">
    <text evidence="3">The sequence shown here is derived from an EMBL/GenBank/DDBJ whole genome shotgun (WGS) entry which is preliminary data.</text>
</comment>
<dbReference type="Gene3D" id="2.40.320.10">
    <property type="entry name" value="Hypothetical Protein Pfu-838710-001"/>
    <property type="match status" value="1"/>
</dbReference>
<dbReference type="InterPro" id="IPR023577">
    <property type="entry name" value="CYTH_domain"/>
</dbReference>
<evidence type="ECO:0000256" key="1">
    <source>
        <dbReference type="PIRSR" id="PIRSR016487-1"/>
    </source>
</evidence>
<evidence type="ECO:0000313" key="4">
    <source>
        <dbReference type="Proteomes" id="UP000761380"/>
    </source>
</evidence>
<evidence type="ECO:0000259" key="2">
    <source>
        <dbReference type="SMART" id="SM01118"/>
    </source>
</evidence>
<reference evidence="3" key="1">
    <citation type="submission" date="2019-04" db="EMBL/GenBank/DDBJ databases">
        <title>Evolution of Biomass-Degrading Anaerobic Consortia Revealed by Metagenomics.</title>
        <authorList>
            <person name="Peng X."/>
        </authorList>
    </citation>
    <scope>NUCLEOTIDE SEQUENCE</scope>
    <source>
        <strain evidence="3">SIG240</strain>
    </source>
</reference>
<protein>
    <submittedName>
        <fullName evidence="3">CYTH domain-containing protein</fullName>
    </submittedName>
</protein>
<dbReference type="SUPFAM" id="SSF55154">
    <property type="entry name" value="CYTH-like phosphatases"/>
    <property type="match status" value="1"/>
</dbReference>
<proteinExistence type="predicted"/>
<organism evidence="3 4">
    <name type="scientific">Selenomonas ruminantium</name>
    <dbReference type="NCBI Taxonomy" id="971"/>
    <lineage>
        <taxon>Bacteria</taxon>
        <taxon>Bacillati</taxon>
        <taxon>Bacillota</taxon>
        <taxon>Negativicutes</taxon>
        <taxon>Selenomonadales</taxon>
        <taxon>Selenomonadaceae</taxon>
        <taxon>Selenomonas</taxon>
    </lineage>
</organism>
<dbReference type="PIRSF" id="PIRSF016487">
    <property type="entry name" value="CYTH_UCP016487"/>
    <property type="match status" value="1"/>
</dbReference>
<dbReference type="SMART" id="SM01118">
    <property type="entry name" value="CYTH"/>
    <property type="match status" value="1"/>
</dbReference>
<dbReference type="CDD" id="cd07761">
    <property type="entry name" value="CYTH-like_CthTTM-like"/>
    <property type="match status" value="1"/>
</dbReference>
<dbReference type="EMBL" id="SVBY01000037">
    <property type="protein sequence ID" value="MBE6092786.1"/>
    <property type="molecule type" value="Genomic_DNA"/>
</dbReference>
<sequence length="162" mass="18874">MEIERQFLVDRLPQLPEEYELLRQGYVALLPEIRIRQIGDSHFCLTVKRGVGLVREEWETEISQQEFDNLADHLCPGTCMIEKRRYKIPLEDGLEAELHVHAGHLVGFNYVEVEFPDVETAQKFVPPAWFGWEVTEDARFSYGTLAQANGMEIVQELLQHKY</sequence>
<feature type="active site" description="Proton acceptor" evidence="1">
    <location>
        <position position="26"/>
    </location>
</feature>
<dbReference type="InterPro" id="IPR033469">
    <property type="entry name" value="CYTH-like_dom_sf"/>
</dbReference>
<dbReference type="Pfam" id="PF01928">
    <property type="entry name" value="CYTH"/>
    <property type="match status" value="1"/>
</dbReference>
<dbReference type="PANTHER" id="PTHR40114">
    <property type="entry name" value="SLR0698 PROTEIN"/>
    <property type="match status" value="1"/>
</dbReference>
<dbReference type="PANTHER" id="PTHR40114:SF1">
    <property type="entry name" value="SLR0698 PROTEIN"/>
    <property type="match status" value="1"/>
</dbReference>
<dbReference type="InterPro" id="IPR012042">
    <property type="entry name" value="NeuTTM/CthTTM-like"/>
</dbReference>
<name>A0A927WJ13_SELRU</name>
<evidence type="ECO:0000313" key="3">
    <source>
        <dbReference type="EMBL" id="MBE6092786.1"/>
    </source>
</evidence>
<dbReference type="AlphaFoldDB" id="A0A927WJ13"/>
<accession>A0A927WJ13</accession>
<feature type="domain" description="CYTH" evidence="2">
    <location>
        <begin position="1"/>
        <end position="148"/>
    </location>
</feature>
<gene>
    <name evidence="3" type="ORF">E7201_06420</name>
</gene>